<dbReference type="GO" id="GO:0005737">
    <property type="term" value="C:cytoplasm"/>
    <property type="evidence" value="ECO:0007669"/>
    <property type="project" value="TreeGrafter"/>
</dbReference>
<dbReference type="SUPFAM" id="SSF54211">
    <property type="entry name" value="Ribosomal protein S5 domain 2-like"/>
    <property type="match status" value="1"/>
</dbReference>
<dbReference type="OrthoDB" id="10262814at2759"/>
<feature type="domain" description="Impact N-terminal" evidence="3">
    <location>
        <begin position="52"/>
        <end position="154"/>
    </location>
</feature>
<protein>
    <recommendedName>
        <fullName evidence="3">Impact N-terminal domain-containing protein</fullName>
    </recommendedName>
</protein>
<evidence type="ECO:0000313" key="4">
    <source>
        <dbReference type="EMBL" id="GMI40816.1"/>
    </source>
</evidence>
<evidence type="ECO:0000259" key="3">
    <source>
        <dbReference type="Pfam" id="PF01205"/>
    </source>
</evidence>
<dbReference type="Proteomes" id="UP001165065">
    <property type="component" value="Unassembled WGS sequence"/>
</dbReference>
<keyword evidence="5" id="KW-1185">Reference proteome</keyword>
<accession>A0A9W7GDG5</accession>
<gene>
    <name evidence="4" type="ORF">TrCOL_g11020</name>
</gene>
<dbReference type="PANTHER" id="PTHR16301">
    <property type="entry name" value="IMPACT-RELATED"/>
    <property type="match status" value="1"/>
</dbReference>
<sequence length="227" mass="24554">MLKAVVYMIFSLCTTRAFLFPIQFHPPQHVTTRLFATLTLVDDIFEAEIVRKKSRFIGVARRVDDFPEAERFIKEVREQHPKARHVVFGYVGCNTERSTDDGEPTGTAGSPVLQAVKGEGLSEVCCCVVRYSGGIKLGAGGLIRAYGGAAREVLRSAETVEISERVSFSVSIPPSNVGDIYSAVSAFGGVVESVGDKYSVTVPLEEATLFVDTLTSRTAGAATIIEQ</sequence>
<dbReference type="PANTHER" id="PTHR16301:SF20">
    <property type="entry name" value="IMPACT FAMILY MEMBER YIGZ"/>
    <property type="match status" value="1"/>
</dbReference>
<evidence type="ECO:0000256" key="2">
    <source>
        <dbReference type="SAM" id="SignalP"/>
    </source>
</evidence>
<dbReference type="Gene3D" id="3.30.230.30">
    <property type="entry name" value="Impact, N-terminal domain"/>
    <property type="match status" value="1"/>
</dbReference>
<dbReference type="InterPro" id="IPR023582">
    <property type="entry name" value="Impact"/>
</dbReference>
<keyword evidence="2" id="KW-0732">Signal</keyword>
<dbReference type="AlphaFoldDB" id="A0A9W7GDG5"/>
<dbReference type="InterPro" id="IPR001498">
    <property type="entry name" value="Impact_N"/>
</dbReference>
<dbReference type="GO" id="GO:0006446">
    <property type="term" value="P:regulation of translational initiation"/>
    <property type="evidence" value="ECO:0007669"/>
    <property type="project" value="TreeGrafter"/>
</dbReference>
<feature type="signal peptide" evidence="2">
    <location>
        <begin position="1"/>
        <end position="17"/>
    </location>
</feature>
<comment type="caution">
    <text evidence="4">The sequence shown here is derived from an EMBL/GenBank/DDBJ whole genome shotgun (WGS) entry which is preliminary data.</text>
</comment>
<proteinExistence type="inferred from homology"/>
<name>A0A9W7GDG5_9STRA</name>
<feature type="chain" id="PRO_5040783779" description="Impact N-terminal domain-containing protein" evidence="2">
    <location>
        <begin position="18"/>
        <end position="227"/>
    </location>
</feature>
<dbReference type="Pfam" id="PF01205">
    <property type="entry name" value="Impact_N"/>
    <property type="match status" value="1"/>
</dbReference>
<dbReference type="InterPro" id="IPR020568">
    <property type="entry name" value="Ribosomal_Su5_D2-typ_SF"/>
</dbReference>
<comment type="similarity">
    <text evidence="1">Belongs to the IMPACT family.</text>
</comment>
<dbReference type="InterPro" id="IPR036956">
    <property type="entry name" value="Impact_N_sf"/>
</dbReference>
<reference evidence="5" key="1">
    <citation type="journal article" date="2023" name="Commun. Biol.">
        <title>Genome analysis of Parmales, the sister group of diatoms, reveals the evolutionary specialization of diatoms from phago-mixotrophs to photoautotrophs.</title>
        <authorList>
            <person name="Ban H."/>
            <person name="Sato S."/>
            <person name="Yoshikawa S."/>
            <person name="Yamada K."/>
            <person name="Nakamura Y."/>
            <person name="Ichinomiya M."/>
            <person name="Sato N."/>
            <person name="Blanc-Mathieu R."/>
            <person name="Endo H."/>
            <person name="Kuwata A."/>
            <person name="Ogata H."/>
        </authorList>
    </citation>
    <scope>NUCLEOTIDE SEQUENCE [LARGE SCALE GENOMIC DNA]</scope>
</reference>
<evidence type="ECO:0000313" key="5">
    <source>
        <dbReference type="Proteomes" id="UP001165065"/>
    </source>
</evidence>
<organism evidence="4 5">
    <name type="scientific">Triparma columacea</name>
    <dbReference type="NCBI Taxonomy" id="722753"/>
    <lineage>
        <taxon>Eukaryota</taxon>
        <taxon>Sar</taxon>
        <taxon>Stramenopiles</taxon>
        <taxon>Ochrophyta</taxon>
        <taxon>Bolidophyceae</taxon>
        <taxon>Parmales</taxon>
        <taxon>Triparmaceae</taxon>
        <taxon>Triparma</taxon>
    </lineage>
</organism>
<dbReference type="EMBL" id="BRYA01000137">
    <property type="protein sequence ID" value="GMI40816.1"/>
    <property type="molecule type" value="Genomic_DNA"/>
</dbReference>
<evidence type="ECO:0000256" key="1">
    <source>
        <dbReference type="ARBA" id="ARBA00007665"/>
    </source>
</evidence>